<dbReference type="SUPFAM" id="SSF53850">
    <property type="entry name" value="Periplasmic binding protein-like II"/>
    <property type="match status" value="1"/>
</dbReference>
<dbReference type="Proteomes" id="UP000255265">
    <property type="component" value="Unassembled WGS sequence"/>
</dbReference>
<dbReference type="GO" id="GO:0003677">
    <property type="term" value="F:DNA binding"/>
    <property type="evidence" value="ECO:0007669"/>
    <property type="project" value="UniProtKB-KW"/>
</dbReference>
<gene>
    <name evidence="6" type="ORF">DFR41_107244</name>
</gene>
<evidence type="ECO:0000256" key="2">
    <source>
        <dbReference type="ARBA" id="ARBA00023015"/>
    </source>
</evidence>
<name>A0A370FCA8_9BURK</name>
<keyword evidence="4" id="KW-0804">Transcription</keyword>
<dbReference type="RefSeq" id="WP_017762060.1">
    <property type="nucleotide sequence ID" value="NZ_QQAV01000007.1"/>
</dbReference>
<dbReference type="Gene3D" id="3.40.190.290">
    <property type="match status" value="1"/>
</dbReference>
<dbReference type="OrthoDB" id="9133980at2"/>
<evidence type="ECO:0000256" key="4">
    <source>
        <dbReference type="ARBA" id="ARBA00023163"/>
    </source>
</evidence>
<accession>A0A370FCA8</accession>
<dbReference type="InterPro" id="IPR000847">
    <property type="entry name" value="LysR_HTH_N"/>
</dbReference>
<comment type="similarity">
    <text evidence="1">Belongs to the LysR transcriptional regulatory family.</text>
</comment>
<evidence type="ECO:0000256" key="1">
    <source>
        <dbReference type="ARBA" id="ARBA00009437"/>
    </source>
</evidence>
<dbReference type="GO" id="GO:0003700">
    <property type="term" value="F:DNA-binding transcription factor activity"/>
    <property type="evidence" value="ECO:0007669"/>
    <property type="project" value="InterPro"/>
</dbReference>
<dbReference type="InterPro" id="IPR050950">
    <property type="entry name" value="HTH-type_LysR_regulators"/>
</dbReference>
<evidence type="ECO:0000313" key="6">
    <source>
        <dbReference type="EMBL" id="RDI22841.1"/>
    </source>
</evidence>
<protein>
    <submittedName>
        <fullName evidence="6">LysR family transcriptional regulator</fullName>
    </submittedName>
</protein>
<dbReference type="Pfam" id="PF00126">
    <property type="entry name" value="HTH_1"/>
    <property type="match status" value="1"/>
</dbReference>
<proteinExistence type="inferred from homology"/>
<comment type="caution">
    <text evidence="6">The sequence shown here is derived from an EMBL/GenBank/DDBJ whole genome shotgun (WGS) entry which is preliminary data.</text>
</comment>
<keyword evidence="2" id="KW-0805">Transcription regulation</keyword>
<dbReference type="PANTHER" id="PTHR30419:SF8">
    <property type="entry name" value="NITROGEN ASSIMILATION TRANSCRIPTIONAL ACTIVATOR-RELATED"/>
    <property type="match status" value="1"/>
</dbReference>
<dbReference type="AlphaFoldDB" id="A0A370FCA8"/>
<evidence type="ECO:0000256" key="3">
    <source>
        <dbReference type="ARBA" id="ARBA00023125"/>
    </source>
</evidence>
<feature type="domain" description="HTH lysR-type" evidence="5">
    <location>
        <begin position="3"/>
        <end position="60"/>
    </location>
</feature>
<dbReference type="FunFam" id="1.10.10.10:FF:000001">
    <property type="entry name" value="LysR family transcriptional regulator"/>
    <property type="match status" value="1"/>
</dbReference>
<dbReference type="Gene3D" id="1.10.10.10">
    <property type="entry name" value="Winged helix-like DNA-binding domain superfamily/Winged helix DNA-binding domain"/>
    <property type="match status" value="1"/>
</dbReference>
<dbReference type="GO" id="GO:0005829">
    <property type="term" value="C:cytosol"/>
    <property type="evidence" value="ECO:0007669"/>
    <property type="project" value="TreeGrafter"/>
</dbReference>
<keyword evidence="7" id="KW-1185">Reference proteome</keyword>
<dbReference type="EMBL" id="QQAV01000007">
    <property type="protein sequence ID" value="RDI22841.1"/>
    <property type="molecule type" value="Genomic_DNA"/>
</dbReference>
<dbReference type="InterPro" id="IPR036390">
    <property type="entry name" value="WH_DNA-bd_sf"/>
</dbReference>
<reference evidence="6 7" key="1">
    <citation type="submission" date="2018-07" db="EMBL/GenBank/DDBJ databases">
        <title>Genomic Encyclopedia of Type Strains, Phase IV (KMG-IV): sequencing the most valuable type-strain genomes for metagenomic binning, comparative biology and taxonomic classification.</title>
        <authorList>
            <person name="Goeker M."/>
        </authorList>
    </citation>
    <scope>NUCLEOTIDE SEQUENCE [LARGE SCALE GENOMIC DNA]</scope>
    <source>
        <strain evidence="6 7">DSM 21352</strain>
    </source>
</reference>
<dbReference type="PANTHER" id="PTHR30419">
    <property type="entry name" value="HTH-TYPE TRANSCRIPTIONAL REGULATOR YBHD"/>
    <property type="match status" value="1"/>
</dbReference>
<dbReference type="Pfam" id="PF03466">
    <property type="entry name" value="LysR_substrate"/>
    <property type="match status" value="1"/>
</dbReference>
<dbReference type="InterPro" id="IPR005119">
    <property type="entry name" value="LysR_subst-bd"/>
</dbReference>
<evidence type="ECO:0000313" key="7">
    <source>
        <dbReference type="Proteomes" id="UP000255265"/>
    </source>
</evidence>
<dbReference type="PROSITE" id="PS50931">
    <property type="entry name" value="HTH_LYSR"/>
    <property type="match status" value="1"/>
</dbReference>
<dbReference type="PRINTS" id="PR00039">
    <property type="entry name" value="HTHLYSR"/>
</dbReference>
<dbReference type="InterPro" id="IPR036388">
    <property type="entry name" value="WH-like_DNA-bd_sf"/>
</dbReference>
<evidence type="ECO:0000259" key="5">
    <source>
        <dbReference type="PROSITE" id="PS50931"/>
    </source>
</evidence>
<dbReference type="SUPFAM" id="SSF46785">
    <property type="entry name" value="Winged helix' DNA-binding domain"/>
    <property type="match status" value="1"/>
</dbReference>
<keyword evidence="3" id="KW-0238">DNA-binding</keyword>
<organism evidence="6 7">
    <name type="scientific">Pseudacidovorax intermedius</name>
    <dbReference type="NCBI Taxonomy" id="433924"/>
    <lineage>
        <taxon>Bacteria</taxon>
        <taxon>Pseudomonadati</taxon>
        <taxon>Pseudomonadota</taxon>
        <taxon>Betaproteobacteria</taxon>
        <taxon>Burkholderiales</taxon>
        <taxon>Comamonadaceae</taxon>
        <taxon>Pseudacidovorax</taxon>
    </lineage>
</organism>
<sequence>MLLNLRELQAFKAIAELGSLGKAAEALSLTQPALTRTLKRLERQLGVPLFERHPHGMALTSYGHALAPHAGLLLSGSDEALRAVNELLGLSRGTVRIGAVSSAVEHLLPPAIGRLLAARPQLQVQIVEALSDELLLALGKGEIDLALGFSAAEDEDVVLVSESGWQEGCHVVCGAGHPLLARPTVCLADLAGERWVLPPRRMGPREEWQQLFWDHGLPAPSVAVEARSINAIRALVAGSGFLSWMPRLLLSGSQPLPRSIEVLPVREVQAVRSFALYQRRRGLLPPAAAALRDELLKQVAALPASAPLRRPQRAARG</sequence>